<dbReference type="OrthoDB" id="1798228at2"/>
<evidence type="ECO:0000313" key="1">
    <source>
        <dbReference type="EMBL" id="TLS36953.1"/>
    </source>
</evidence>
<comment type="caution">
    <text evidence="1">The sequence shown here is derived from an EMBL/GenBank/DDBJ whole genome shotgun (WGS) entry which is preliminary data.</text>
</comment>
<gene>
    <name evidence="1" type="ORF">FCL54_13435</name>
</gene>
<dbReference type="EMBL" id="SWLG01000008">
    <property type="protein sequence ID" value="TLS36953.1"/>
    <property type="molecule type" value="Genomic_DNA"/>
</dbReference>
<dbReference type="Proteomes" id="UP000308230">
    <property type="component" value="Unassembled WGS sequence"/>
</dbReference>
<sequence length="96" mass="10831">MFIGTVIVLFVSLHLTPNLALRTHVLMMGHPQAAISSSIVDDYFHNRVDKEKLAEENAKCYSLSSPPVEKSTQGFLKNYIVKKKGFLYFADYYGDA</sequence>
<dbReference type="AlphaFoldDB" id="A0A5R9F7Y5"/>
<accession>A0A5R9F7Y5</accession>
<dbReference type="RefSeq" id="WP_138127150.1">
    <property type="nucleotide sequence ID" value="NZ_SWLG01000008.1"/>
</dbReference>
<evidence type="ECO:0000313" key="2">
    <source>
        <dbReference type="Proteomes" id="UP000308230"/>
    </source>
</evidence>
<name>A0A5R9F7Y5_9BACL</name>
<proteinExistence type="predicted"/>
<reference evidence="1 2" key="1">
    <citation type="submission" date="2019-04" db="EMBL/GenBank/DDBJ databases">
        <title>Bacillus caeni sp. nov., a bacterium isolated from mangrove sediment.</title>
        <authorList>
            <person name="Huang H."/>
            <person name="Mo K."/>
            <person name="Hu Y."/>
        </authorList>
    </citation>
    <scope>NUCLEOTIDE SEQUENCE [LARGE SCALE GENOMIC DNA]</scope>
    <source>
        <strain evidence="1 2">HB172195</strain>
    </source>
</reference>
<protein>
    <submittedName>
        <fullName evidence="1">Uncharacterized protein</fullName>
    </submittedName>
</protein>
<organism evidence="1 2">
    <name type="scientific">Exobacillus caeni</name>
    <dbReference type="NCBI Taxonomy" id="2574798"/>
    <lineage>
        <taxon>Bacteria</taxon>
        <taxon>Bacillati</taxon>
        <taxon>Bacillota</taxon>
        <taxon>Bacilli</taxon>
        <taxon>Bacillales</taxon>
        <taxon>Guptibacillaceae</taxon>
        <taxon>Exobacillus</taxon>
    </lineage>
</organism>
<keyword evidence="2" id="KW-1185">Reference proteome</keyword>